<feature type="region of interest" description="Disordered" evidence="1">
    <location>
        <begin position="1"/>
        <end position="20"/>
    </location>
</feature>
<dbReference type="EMBL" id="JABWDY010041027">
    <property type="protein sequence ID" value="KAF5177707.1"/>
    <property type="molecule type" value="Genomic_DNA"/>
</dbReference>
<evidence type="ECO:0000313" key="3">
    <source>
        <dbReference type="Proteomes" id="UP000554482"/>
    </source>
</evidence>
<protein>
    <submittedName>
        <fullName evidence="2">Uncharacterized protein</fullName>
    </submittedName>
</protein>
<proteinExistence type="predicted"/>
<accession>A0A7J6UYK4</accession>
<organism evidence="2 3">
    <name type="scientific">Thalictrum thalictroides</name>
    <name type="common">Rue-anemone</name>
    <name type="synonym">Anemone thalictroides</name>
    <dbReference type="NCBI Taxonomy" id="46969"/>
    <lineage>
        <taxon>Eukaryota</taxon>
        <taxon>Viridiplantae</taxon>
        <taxon>Streptophyta</taxon>
        <taxon>Embryophyta</taxon>
        <taxon>Tracheophyta</taxon>
        <taxon>Spermatophyta</taxon>
        <taxon>Magnoliopsida</taxon>
        <taxon>Ranunculales</taxon>
        <taxon>Ranunculaceae</taxon>
        <taxon>Thalictroideae</taxon>
        <taxon>Thalictrum</taxon>
    </lineage>
</organism>
<comment type="caution">
    <text evidence="2">The sequence shown here is derived from an EMBL/GenBank/DDBJ whole genome shotgun (WGS) entry which is preliminary data.</text>
</comment>
<reference evidence="2 3" key="1">
    <citation type="submission" date="2020-06" db="EMBL/GenBank/DDBJ databases">
        <title>Transcriptomic and genomic resources for Thalictrum thalictroides and T. hernandezii: Facilitating candidate gene discovery in an emerging model plant lineage.</title>
        <authorList>
            <person name="Arias T."/>
            <person name="Riano-Pachon D.M."/>
            <person name="Di Stilio V.S."/>
        </authorList>
    </citation>
    <scope>NUCLEOTIDE SEQUENCE [LARGE SCALE GENOMIC DNA]</scope>
    <source>
        <strain evidence="3">cv. WT478/WT964</strain>
        <tissue evidence="2">Leaves</tissue>
    </source>
</reference>
<name>A0A7J6UYK4_THATH</name>
<evidence type="ECO:0000313" key="2">
    <source>
        <dbReference type="EMBL" id="KAF5177707.1"/>
    </source>
</evidence>
<dbReference type="Proteomes" id="UP000554482">
    <property type="component" value="Unassembled WGS sequence"/>
</dbReference>
<dbReference type="AlphaFoldDB" id="A0A7J6UYK4"/>
<gene>
    <name evidence="2" type="ORF">FRX31_032709</name>
</gene>
<evidence type="ECO:0000256" key="1">
    <source>
        <dbReference type="SAM" id="MobiDB-lite"/>
    </source>
</evidence>
<sequence>MRGALLTSKHQPTSNLPHHKMIKQEGETRHSYSFCHTFYIATYRKSTFSKVHHSTEWNTTENHGNC</sequence>
<keyword evidence="3" id="KW-1185">Reference proteome</keyword>